<evidence type="ECO:0000256" key="7">
    <source>
        <dbReference type="ARBA" id="ARBA00022840"/>
    </source>
</evidence>
<evidence type="ECO:0000313" key="11">
    <source>
        <dbReference type="EMBL" id="QDG51369.1"/>
    </source>
</evidence>
<evidence type="ECO:0000259" key="10">
    <source>
        <dbReference type="PROSITE" id="PS50109"/>
    </source>
</evidence>
<name>A0A4Y6PTB2_PERCE</name>
<keyword evidence="3" id="KW-0597">Phosphoprotein</keyword>
<keyword evidence="6" id="KW-0418">Kinase</keyword>
<feature type="region of interest" description="Disordered" evidence="9">
    <location>
        <begin position="181"/>
        <end position="207"/>
    </location>
</feature>
<evidence type="ECO:0000256" key="6">
    <source>
        <dbReference type="ARBA" id="ARBA00022777"/>
    </source>
</evidence>
<keyword evidence="5" id="KW-0547">Nucleotide-binding</keyword>
<dbReference type="InterPro" id="IPR036890">
    <property type="entry name" value="HATPase_C_sf"/>
</dbReference>
<evidence type="ECO:0000256" key="4">
    <source>
        <dbReference type="ARBA" id="ARBA00022679"/>
    </source>
</evidence>
<dbReference type="InterPro" id="IPR003594">
    <property type="entry name" value="HATPase_dom"/>
</dbReference>
<dbReference type="EMBL" id="CP041186">
    <property type="protein sequence ID" value="QDG51369.1"/>
    <property type="molecule type" value="Genomic_DNA"/>
</dbReference>
<dbReference type="RefSeq" id="WP_141197852.1">
    <property type="nucleotide sequence ID" value="NZ_CP041186.1"/>
</dbReference>
<evidence type="ECO:0000313" key="12">
    <source>
        <dbReference type="Proteomes" id="UP000315995"/>
    </source>
</evidence>
<dbReference type="AlphaFoldDB" id="A0A4Y6PTB2"/>
<dbReference type="PRINTS" id="PR00344">
    <property type="entry name" value="BCTRLSENSOR"/>
</dbReference>
<accession>A0A5B8Y442</accession>
<dbReference type="Gene3D" id="1.10.287.130">
    <property type="match status" value="1"/>
</dbReference>
<feature type="domain" description="Histidine kinase" evidence="10">
    <location>
        <begin position="247"/>
        <end position="499"/>
    </location>
</feature>
<protein>
    <recommendedName>
        <fullName evidence="2">histidine kinase</fullName>
        <ecNumber evidence="2">2.7.13.3</ecNumber>
    </recommendedName>
</protein>
<keyword evidence="7" id="KW-0067">ATP-binding</keyword>
<dbReference type="SMART" id="SM00387">
    <property type="entry name" value="HATPase_c"/>
    <property type="match status" value="1"/>
</dbReference>
<gene>
    <name evidence="11" type="ORF">FIV42_11640</name>
</gene>
<dbReference type="Proteomes" id="UP000315995">
    <property type="component" value="Chromosome"/>
</dbReference>
<keyword evidence="8" id="KW-0902">Two-component regulatory system</keyword>
<evidence type="ECO:0000256" key="5">
    <source>
        <dbReference type="ARBA" id="ARBA00022741"/>
    </source>
</evidence>
<dbReference type="PANTHER" id="PTHR43065">
    <property type="entry name" value="SENSOR HISTIDINE KINASE"/>
    <property type="match status" value="1"/>
</dbReference>
<reference evidence="11 12" key="1">
    <citation type="submission" date="2019-06" db="EMBL/GenBank/DDBJ databases">
        <title>Persicimonas caeni gen. nov., sp. nov., a predatory bacterium isolated from solar saltern.</title>
        <authorList>
            <person name="Wang S."/>
        </authorList>
    </citation>
    <scope>NUCLEOTIDE SEQUENCE [LARGE SCALE GENOMIC DNA]</scope>
    <source>
        <strain evidence="11 12">YN101</strain>
    </source>
</reference>
<dbReference type="SUPFAM" id="SSF55874">
    <property type="entry name" value="ATPase domain of HSP90 chaperone/DNA topoisomerase II/histidine kinase"/>
    <property type="match status" value="1"/>
</dbReference>
<dbReference type="CDD" id="cd00082">
    <property type="entry name" value="HisKA"/>
    <property type="match status" value="1"/>
</dbReference>
<evidence type="ECO:0000256" key="1">
    <source>
        <dbReference type="ARBA" id="ARBA00000085"/>
    </source>
</evidence>
<evidence type="ECO:0000256" key="3">
    <source>
        <dbReference type="ARBA" id="ARBA00022553"/>
    </source>
</evidence>
<evidence type="ECO:0000256" key="2">
    <source>
        <dbReference type="ARBA" id="ARBA00012438"/>
    </source>
</evidence>
<keyword evidence="4" id="KW-0808">Transferase</keyword>
<accession>A0A4Y6PTB2</accession>
<dbReference type="GO" id="GO:0005524">
    <property type="term" value="F:ATP binding"/>
    <property type="evidence" value="ECO:0007669"/>
    <property type="project" value="UniProtKB-KW"/>
</dbReference>
<dbReference type="EC" id="2.7.13.3" evidence="2"/>
<evidence type="ECO:0000256" key="9">
    <source>
        <dbReference type="SAM" id="MobiDB-lite"/>
    </source>
</evidence>
<dbReference type="InterPro" id="IPR004358">
    <property type="entry name" value="Sig_transdc_His_kin-like_C"/>
</dbReference>
<dbReference type="GO" id="GO:0000155">
    <property type="term" value="F:phosphorelay sensor kinase activity"/>
    <property type="evidence" value="ECO:0007669"/>
    <property type="project" value="InterPro"/>
</dbReference>
<dbReference type="OrthoDB" id="9769169at2"/>
<dbReference type="PANTHER" id="PTHR43065:SF46">
    <property type="entry name" value="C4-DICARBOXYLATE TRANSPORT SENSOR PROTEIN DCTB"/>
    <property type="match status" value="1"/>
</dbReference>
<feature type="compositionally biased region" description="Basic and acidic residues" evidence="9">
    <location>
        <begin position="181"/>
        <end position="193"/>
    </location>
</feature>
<dbReference type="Pfam" id="PF02518">
    <property type="entry name" value="HATPase_c"/>
    <property type="match status" value="1"/>
</dbReference>
<dbReference type="Gene3D" id="3.30.565.10">
    <property type="entry name" value="Histidine kinase-like ATPase, C-terminal domain"/>
    <property type="match status" value="1"/>
</dbReference>
<dbReference type="PROSITE" id="PS50109">
    <property type="entry name" value="HIS_KIN"/>
    <property type="match status" value="1"/>
</dbReference>
<comment type="catalytic activity">
    <reaction evidence="1">
        <text>ATP + protein L-histidine = ADP + protein N-phospho-L-histidine.</text>
        <dbReference type="EC" id="2.7.13.3"/>
    </reaction>
</comment>
<evidence type="ECO:0000256" key="8">
    <source>
        <dbReference type="ARBA" id="ARBA00023012"/>
    </source>
</evidence>
<organism evidence="11 12">
    <name type="scientific">Persicimonas caeni</name>
    <dbReference type="NCBI Taxonomy" id="2292766"/>
    <lineage>
        <taxon>Bacteria</taxon>
        <taxon>Deltaproteobacteria</taxon>
        <taxon>Bradymonadales</taxon>
        <taxon>Bradymonadaceae</taxon>
        <taxon>Persicimonas</taxon>
    </lineage>
</organism>
<sequence>MTSLCKRAEAHGCGQLLTTRARVLTIGDRDTCERLERNFRSPAPDARQCDQQSHLEFVHLDEQPKLRETLNASADQWALLFIDGDSMPSFQAVHLMANALTVEASFLVLVAVKRIGAEWCMALEQLQWSNRVFAIESSPEAASEAQTARRLIEKWCCSSQAGHGAELGENDTEVDRNHQTGEADEAFDTKDTQRQPAPAFVGHDSTDEAAYSETAPTLEEVGEAPVPAMPPMHQARALEAVGQLASGVAHEINTPVQFVSDSVFFLQEAFEAFAELFSSHQELLDEMVDGPEVRRHWKHISRNHDLDYFLESAPGALRRAVEGLEQVSDLVRALKDFAPRANQHAKNPADLHRSLTNAATVSRNHYKYVAELELDLEPVPHVPCYVTELNQVFLNLIINATDAIAERFEGSGQMGTIKVSCWQEANEAVVTIEDNGSGISPETQDRIFDPFFTTKPVGKGTGQGLAIAWATVVDGHGGQLSFESTMGEGTTFTVRLPLV</sequence>
<keyword evidence="12" id="KW-1185">Reference proteome</keyword>
<proteinExistence type="predicted"/>
<dbReference type="InterPro" id="IPR005467">
    <property type="entry name" value="His_kinase_dom"/>
</dbReference>
<dbReference type="InterPro" id="IPR003661">
    <property type="entry name" value="HisK_dim/P_dom"/>
</dbReference>